<dbReference type="Proteomes" id="UP000250235">
    <property type="component" value="Unassembled WGS sequence"/>
</dbReference>
<reference evidence="2 3" key="1">
    <citation type="journal article" date="2015" name="Proc. Natl. Acad. Sci. U.S.A.">
        <title>The resurrection genome of Boea hygrometrica: A blueprint for survival of dehydration.</title>
        <authorList>
            <person name="Xiao L."/>
            <person name="Yang G."/>
            <person name="Zhang L."/>
            <person name="Yang X."/>
            <person name="Zhao S."/>
            <person name="Ji Z."/>
            <person name="Zhou Q."/>
            <person name="Hu M."/>
            <person name="Wang Y."/>
            <person name="Chen M."/>
            <person name="Xu Y."/>
            <person name="Jin H."/>
            <person name="Xiao X."/>
            <person name="Hu G."/>
            <person name="Bao F."/>
            <person name="Hu Y."/>
            <person name="Wan P."/>
            <person name="Li L."/>
            <person name="Deng X."/>
            <person name="Kuang T."/>
            <person name="Xiang C."/>
            <person name="Zhu J.K."/>
            <person name="Oliver M.J."/>
            <person name="He Y."/>
        </authorList>
    </citation>
    <scope>NUCLEOTIDE SEQUENCE [LARGE SCALE GENOMIC DNA]</scope>
    <source>
        <strain evidence="3">cv. XS01</strain>
    </source>
</reference>
<dbReference type="EMBL" id="KQ989038">
    <property type="protein sequence ID" value="KZV54999.1"/>
    <property type="molecule type" value="Genomic_DNA"/>
</dbReference>
<evidence type="ECO:0000256" key="1">
    <source>
        <dbReference type="SAM" id="MobiDB-lite"/>
    </source>
</evidence>
<accession>A0A2Z7D8V2</accession>
<evidence type="ECO:0000313" key="2">
    <source>
        <dbReference type="EMBL" id="KZV54999.1"/>
    </source>
</evidence>
<feature type="region of interest" description="Disordered" evidence="1">
    <location>
        <begin position="1"/>
        <end position="26"/>
    </location>
</feature>
<evidence type="ECO:0000313" key="3">
    <source>
        <dbReference type="Proteomes" id="UP000250235"/>
    </source>
</evidence>
<organism evidence="2 3">
    <name type="scientific">Dorcoceras hygrometricum</name>
    <dbReference type="NCBI Taxonomy" id="472368"/>
    <lineage>
        <taxon>Eukaryota</taxon>
        <taxon>Viridiplantae</taxon>
        <taxon>Streptophyta</taxon>
        <taxon>Embryophyta</taxon>
        <taxon>Tracheophyta</taxon>
        <taxon>Spermatophyta</taxon>
        <taxon>Magnoliopsida</taxon>
        <taxon>eudicotyledons</taxon>
        <taxon>Gunneridae</taxon>
        <taxon>Pentapetalae</taxon>
        <taxon>asterids</taxon>
        <taxon>lamiids</taxon>
        <taxon>Lamiales</taxon>
        <taxon>Gesneriaceae</taxon>
        <taxon>Didymocarpoideae</taxon>
        <taxon>Trichosporeae</taxon>
        <taxon>Loxocarpinae</taxon>
        <taxon>Dorcoceras</taxon>
    </lineage>
</organism>
<gene>
    <name evidence="2" type="ORF">F511_26911</name>
</gene>
<name>A0A2Z7D8V2_9LAMI</name>
<proteinExistence type="predicted"/>
<sequence length="132" mass="15298">MWFHHLASEQQPRGQRAISGRPSHGVNGRYARQVRTSRPLPSIFVAQPSDEHRPALAQQLRKAAGPLSGQRTAIMRDYRAAVRAIALSRWRRRTRRRMAARKNFVCLIDFKSEKEIRYNYGNNCIEGSEPWL</sequence>
<protein>
    <submittedName>
        <fullName evidence="2">Uncharacterized protein</fullName>
    </submittedName>
</protein>
<keyword evidence="3" id="KW-1185">Reference proteome</keyword>
<dbReference type="AlphaFoldDB" id="A0A2Z7D8V2"/>